<dbReference type="AlphaFoldDB" id="A0AAV5JC58"/>
<keyword evidence="2" id="KW-1185">Reference proteome</keyword>
<evidence type="ECO:0000313" key="2">
    <source>
        <dbReference type="Proteomes" id="UP001054252"/>
    </source>
</evidence>
<evidence type="ECO:0000313" key="1">
    <source>
        <dbReference type="EMBL" id="GKV08020.1"/>
    </source>
</evidence>
<comment type="caution">
    <text evidence="1">The sequence shown here is derived from an EMBL/GenBank/DDBJ whole genome shotgun (WGS) entry which is preliminary data.</text>
</comment>
<gene>
    <name evidence="1" type="ORF">SLEP1_g19711</name>
</gene>
<organism evidence="1 2">
    <name type="scientific">Rubroshorea leprosula</name>
    <dbReference type="NCBI Taxonomy" id="152421"/>
    <lineage>
        <taxon>Eukaryota</taxon>
        <taxon>Viridiplantae</taxon>
        <taxon>Streptophyta</taxon>
        <taxon>Embryophyta</taxon>
        <taxon>Tracheophyta</taxon>
        <taxon>Spermatophyta</taxon>
        <taxon>Magnoliopsida</taxon>
        <taxon>eudicotyledons</taxon>
        <taxon>Gunneridae</taxon>
        <taxon>Pentapetalae</taxon>
        <taxon>rosids</taxon>
        <taxon>malvids</taxon>
        <taxon>Malvales</taxon>
        <taxon>Dipterocarpaceae</taxon>
        <taxon>Rubroshorea</taxon>
    </lineage>
</organism>
<dbReference type="EMBL" id="BPVZ01000028">
    <property type="protein sequence ID" value="GKV08020.1"/>
    <property type="molecule type" value="Genomic_DNA"/>
</dbReference>
<accession>A0AAV5JC58</accession>
<evidence type="ECO:0008006" key="3">
    <source>
        <dbReference type="Google" id="ProtNLM"/>
    </source>
</evidence>
<name>A0AAV5JC58_9ROSI</name>
<proteinExistence type="predicted"/>
<sequence length="76" mass="8852">MAIVDAGEGESKWRELDILRSFHLILWKKKLKEVNGFLSKLKKKLRKRELIEARDSTASGLKIQFKLASSQTNFNY</sequence>
<protein>
    <recommendedName>
        <fullName evidence="3">Ribosomal protein L29</fullName>
    </recommendedName>
</protein>
<reference evidence="1 2" key="1">
    <citation type="journal article" date="2021" name="Commun. Biol.">
        <title>The genome of Shorea leprosula (Dipterocarpaceae) highlights the ecological relevance of drought in aseasonal tropical rainforests.</title>
        <authorList>
            <person name="Ng K.K.S."/>
            <person name="Kobayashi M.J."/>
            <person name="Fawcett J.A."/>
            <person name="Hatakeyama M."/>
            <person name="Paape T."/>
            <person name="Ng C.H."/>
            <person name="Ang C.C."/>
            <person name="Tnah L.H."/>
            <person name="Lee C.T."/>
            <person name="Nishiyama T."/>
            <person name="Sese J."/>
            <person name="O'Brien M.J."/>
            <person name="Copetti D."/>
            <person name="Mohd Noor M.I."/>
            <person name="Ong R.C."/>
            <person name="Putra M."/>
            <person name="Sireger I.Z."/>
            <person name="Indrioko S."/>
            <person name="Kosugi Y."/>
            <person name="Izuno A."/>
            <person name="Isagi Y."/>
            <person name="Lee S.L."/>
            <person name="Shimizu K.K."/>
        </authorList>
    </citation>
    <scope>NUCLEOTIDE SEQUENCE [LARGE SCALE GENOMIC DNA]</scope>
    <source>
        <strain evidence="1">214</strain>
    </source>
</reference>
<dbReference type="Proteomes" id="UP001054252">
    <property type="component" value="Unassembled WGS sequence"/>
</dbReference>